<proteinExistence type="predicted"/>
<keyword evidence="2" id="KW-1185">Reference proteome</keyword>
<dbReference type="Proteomes" id="UP000321892">
    <property type="component" value="Chromosome"/>
</dbReference>
<dbReference type="AlphaFoldDB" id="A0A510JH77"/>
<accession>A0A510JH77</accession>
<evidence type="ECO:0000313" key="2">
    <source>
        <dbReference type="Proteomes" id="UP000321892"/>
    </source>
</evidence>
<gene>
    <name evidence="1" type="ORF">JCM16775_1381</name>
</gene>
<dbReference type="KEGG" id="lhf:JCM16775_1381"/>
<organism evidence="1 2">
    <name type="scientific">Leptotrichia hofstadii</name>
    <dbReference type="NCBI Taxonomy" id="157688"/>
    <lineage>
        <taxon>Bacteria</taxon>
        <taxon>Fusobacteriati</taxon>
        <taxon>Fusobacteriota</taxon>
        <taxon>Fusobacteriia</taxon>
        <taxon>Fusobacteriales</taxon>
        <taxon>Leptotrichiaceae</taxon>
        <taxon>Leptotrichia</taxon>
    </lineage>
</organism>
<sequence>MATQSFTKEITFEAKDVDNLIKALENNKKPKLTNIKAEFVTDKKEIKKLLGMKK</sequence>
<dbReference type="EMBL" id="AP019823">
    <property type="protein sequence ID" value="BBM38672.1"/>
    <property type="molecule type" value="Genomic_DNA"/>
</dbReference>
<evidence type="ECO:0000313" key="1">
    <source>
        <dbReference type="EMBL" id="BBM38672.1"/>
    </source>
</evidence>
<dbReference type="RefSeq" id="WP_169718712.1">
    <property type="nucleotide sequence ID" value="NZ_AP019823.1"/>
</dbReference>
<reference evidence="1 2" key="1">
    <citation type="submission" date="2019-07" db="EMBL/GenBank/DDBJ databases">
        <title>Complete Genome Sequence of Leptotrichia hofstadii Strain JCM16775.</title>
        <authorList>
            <person name="Watanabe S."/>
            <person name="Cui L."/>
        </authorList>
    </citation>
    <scope>NUCLEOTIDE SEQUENCE [LARGE SCALE GENOMIC DNA]</scope>
    <source>
        <strain evidence="1 2">JCM16775</strain>
    </source>
</reference>
<name>A0A510JH77_9FUSO</name>
<protein>
    <submittedName>
        <fullName evidence="1">Uncharacterized protein</fullName>
    </submittedName>
</protein>